<dbReference type="Pfam" id="PF01425">
    <property type="entry name" value="Amidase"/>
    <property type="match status" value="1"/>
</dbReference>
<dbReference type="InterPro" id="IPR023631">
    <property type="entry name" value="Amidase_dom"/>
</dbReference>
<name>A0AAC8YNX4_AMIAI</name>
<evidence type="ECO:0000256" key="2">
    <source>
        <dbReference type="ARBA" id="ARBA00021874"/>
    </source>
</evidence>
<dbReference type="InterPro" id="IPR036928">
    <property type="entry name" value="AS_sf"/>
</dbReference>
<dbReference type="GO" id="GO:0003824">
    <property type="term" value="F:catalytic activity"/>
    <property type="evidence" value="ECO:0007669"/>
    <property type="project" value="InterPro"/>
</dbReference>
<evidence type="ECO:0000313" key="5">
    <source>
        <dbReference type="Proteomes" id="UP000075755"/>
    </source>
</evidence>
<dbReference type="EMBL" id="CP015005">
    <property type="protein sequence ID" value="AMS41648.1"/>
    <property type="molecule type" value="Genomic_DNA"/>
</dbReference>
<gene>
    <name evidence="4" type="ORF">AA2016_2723</name>
</gene>
<accession>A0AAC8YNX4</accession>
<feature type="domain" description="Amidase" evidence="3">
    <location>
        <begin position="42"/>
        <end position="453"/>
    </location>
</feature>
<dbReference type="AlphaFoldDB" id="A0AAC8YNX4"/>
<dbReference type="PANTHER" id="PTHR11895">
    <property type="entry name" value="TRANSAMIDASE"/>
    <property type="match status" value="1"/>
</dbReference>
<comment type="function">
    <text evidence="1">Hydrolyzes indole-3-acetamide (IAM) into indole-3-acetic acid (IAA).</text>
</comment>
<evidence type="ECO:0000259" key="3">
    <source>
        <dbReference type="Pfam" id="PF01425"/>
    </source>
</evidence>
<dbReference type="SUPFAM" id="SSF75304">
    <property type="entry name" value="Amidase signature (AS) enzymes"/>
    <property type="match status" value="1"/>
</dbReference>
<evidence type="ECO:0000313" key="4">
    <source>
        <dbReference type="EMBL" id="AMS41648.1"/>
    </source>
</evidence>
<dbReference type="PANTHER" id="PTHR11895:SF176">
    <property type="entry name" value="AMIDASE AMID-RELATED"/>
    <property type="match status" value="1"/>
</dbReference>
<dbReference type="KEGG" id="aak:AA2016_2723"/>
<sequence length="467" mass="48609">MFDGAGNRVAWGQTVLTVATLPRPNGGNGESEGWMTTTRDRLEAILSRLAARAGEERVFMKLYADVSRAAADAADARRRAGLMLGPLDGTIVSIKDLFDVTGEPTLAGSVLRRDAESARDDALVVKRLRRAGAVIIGKTHMTEFAFTALGINPHYGTPGNAADSRLIPGGSSSGAAVSVAEGSSDISIGSDTGGSVRVPAALNGVVGFKPTARRIPLDGAFPLSPSLDSIGPLANTVAQCIATDAVMSGKEHFSLPPLSLAGLRLAIPRGRLLDEMAPGLAASFERALHLLSAAGAVIGDCQIDDLLADFRAATRTGTIAAIEGASIHADWLANGASVPIDPNVSGALGRAMQVPAVSYIRTMNRRVELAAAMDARLSAHDLVVLPTTPVPAQPMSDMLADLAHANRIEGLLLRNTQVANQFDLCALSLPMAGTALPSGLMLMARHGHDRRLLSAGLAVEALLRDRP</sequence>
<dbReference type="Proteomes" id="UP000075755">
    <property type="component" value="Chromosome"/>
</dbReference>
<dbReference type="Gene3D" id="3.90.1300.10">
    <property type="entry name" value="Amidase signature (AS) domain"/>
    <property type="match status" value="1"/>
</dbReference>
<reference evidence="4 5" key="1">
    <citation type="submission" date="2016-03" db="EMBL/GenBank/DDBJ databases">
        <title>Complete genome of Aminobacter aminovorans KCTC 2477.</title>
        <authorList>
            <person name="Kim K.M."/>
        </authorList>
    </citation>
    <scope>NUCLEOTIDE SEQUENCE [LARGE SCALE GENOMIC DNA]</scope>
    <source>
        <strain evidence="4 5">KCTC 2477</strain>
    </source>
</reference>
<protein>
    <recommendedName>
        <fullName evidence="2">Indoleacetamide hydrolase</fullName>
    </recommendedName>
</protein>
<dbReference type="InterPro" id="IPR000120">
    <property type="entry name" value="Amidase"/>
</dbReference>
<dbReference type="InterPro" id="IPR020556">
    <property type="entry name" value="Amidase_CS"/>
</dbReference>
<dbReference type="PROSITE" id="PS00571">
    <property type="entry name" value="AMIDASES"/>
    <property type="match status" value="1"/>
</dbReference>
<dbReference type="NCBIfam" id="NF004622">
    <property type="entry name" value="PRK05962.1"/>
    <property type="match status" value="1"/>
</dbReference>
<organism evidence="4 5">
    <name type="scientific">Aminobacter aminovorans</name>
    <name type="common">Chelatobacter heintzii</name>
    <dbReference type="NCBI Taxonomy" id="83263"/>
    <lineage>
        <taxon>Bacteria</taxon>
        <taxon>Pseudomonadati</taxon>
        <taxon>Pseudomonadota</taxon>
        <taxon>Alphaproteobacteria</taxon>
        <taxon>Hyphomicrobiales</taxon>
        <taxon>Phyllobacteriaceae</taxon>
        <taxon>Aminobacter</taxon>
    </lineage>
</organism>
<proteinExistence type="predicted"/>
<evidence type="ECO:0000256" key="1">
    <source>
        <dbReference type="ARBA" id="ARBA00003871"/>
    </source>
</evidence>